<reference evidence="1" key="1">
    <citation type="journal article" date="2020" name="bioRxiv">
        <title>Hybrid origin of Populus tomentosa Carr. identified through genome sequencing and phylogenomic analysis.</title>
        <authorList>
            <person name="An X."/>
            <person name="Gao K."/>
            <person name="Chen Z."/>
            <person name="Li J."/>
            <person name="Yang X."/>
            <person name="Yang X."/>
            <person name="Zhou J."/>
            <person name="Guo T."/>
            <person name="Zhao T."/>
            <person name="Huang S."/>
            <person name="Miao D."/>
            <person name="Khan W.U."/>
            <person name="Rao P."/>
            <person name="Ye M."/>
            <person name="Lei B."/>
            <person name="Liao W."/>
            <person name="Wang J."/>
            <person name="Ji L."/>
            <person name="Li Y."/>
            <person name="Guo B."/>
            <person name="Mustafa N.S."/>
            <person name="Li S."/>
            <person name="Yun Q."/>
            <person name="Keller S.R."/>
            <person name="Mao J."/>
            <person name="Zhang R."/>
            <person name="Strauss S.H."/>
        </authorList>
    </citation>
    <scope>NUCLEOTIDE SEQUENCE</scope>
    <source>
        <strain evidence="1">GM15</strain>
        <tissue evidence="1">Leaf</tissue>
    </source>
</reference>
<geneLocation type="mitochondrion" evidence="1"/>
<dbReference type="Proteomes" id="UP000886885">
    <property type="component" value="Unassembled WGS sequence"/>
</dbReference>
<dbReference type="AlphaFoldDB" id="A0A8X8BVZ7"/>
<sequence>MTASKRNIHGHGYPGLLYDKQVNGAGAWRTEQFIKPFLAVTPKIGREGGKKKRKREAFSCFPNLWLLKAALSWLDVGPAYYEDPVWKTVFP</sequence>
<protein>
    <submittedName>
        <fullName evidence="1">Uncharacterized protein</fullName>
    </submittedName>
</protein>
<dbReference type="EMBL" id="JAAWWB010000447">
    <property type="protein sequence ID" value="KAG6736881.1"/>
    <property type="molecule type" value="Genomic_DNA"/>
</dbReference>
<dbReference type="OrthoDB" id="1939460at2759"/>
<comment type="caution">
    <text evidence="1">The sequence shown here is derived from an EMBL/GenBank/DDBJ whole genome shotgun (WGS) entry which is preliminary data.</text>
</comment>
<evidence type="ECO:0000313" key="2">
    <source>
        <dbReference type="Proteomes" id="UP000886885"/>
    </source>
</evidence>
<gene>
    <name evidence="1" type="ORF">POTOM_060192</name>
</gene>
<evidence type="ECO:0000313" key="1">
    <source>
        <dbReference type="EMBL" id="KAG6736881.1"/>
    </source>
</evidence>
<accession>A0A8X8BVZ7</accession>
<proteinExistence type="predicted"/>
<keyword evidence="2" id="KW-1185">Reference proteome</keyword>
<keyword evidence="1" id="KW-0496">Mitochondrion</keyword>
<organism evidence="1 2">
    <name type="scientific">Populus tomentosa</name>
    <name type="common">Chinese white poplar</name>
    <dbReference type="NCBI Taxonomy" id="118781"/>
    <lineage>
        <taxon>Eukaryota</taxon>
        <taxon>Viridiplantae</taxon>
        <taxon>Streptophyta</taxon>
        <taxon>Embryophyta</taxon>
        <taxon>Tracheophyta</taxon>
        <taxon>Spermatophyta</taxon>
        <taxon>Magnoliopsida</taxon>
        <taxon>eudicotyledons</taxon>
        <taxon>Gunneridae</taxon>
        <taxon>Pentapetalae</taxon>
        <taxon>rosids</taxon>
        <taxon>fabids</taxon>
        <taxon>Malpighiales</taxon>
        <taxon>Salicaceae</taxon>
        <taxon>Saliceae</taxon>
        <taxon>Populus</taxon>
    </lineage>
</organism>
<name>A0A8X8BVZ7_POPTO</name>